<reference evidence="1 2" key="1">
    <citation type="submission" date="2020-04" db="EMBL/GenBank/DDBJ databases">
        <authorList>
            <person name="Zhang R."/>
            <person name="Schippers A."/>
        </authorList>
    </citation>
    <scope>NUCLEOTIDE SEQUENCE [LARGE SCALE GENOMIC DNA]</scope>
    <source>
        <strain evidence="1 2">DSM 109850</strain>
    </source>
</reference>
<dbReference type="Proteomes" id="UP000533476">
    <property type="component" value="Unassembled WGS sequence"/>
</dbReference>
<accession>A0A7Y0L6C1</accession>
<organism evidence="1 2">
    <name type="scientific">Sulfobacillus harzensis</name>
    <dbReference type="NCBI Taxonomy" id="2729629"/>
    <lineage>
        <taxon>Bacteria</taxon>
        <taxon>Bacillati</taxon>
        <taxon>Bacillota</taxon>
        <taxon>Clostridia</taxon>
        <taxon>Eubacteriales</taxon>
        <taxon>Clostridiales Family XVII. Incertae Sedis</taxon>
        <taxon>Sulfobacillus</taxon>
    </lineage>
</organism>
<dbReference type="EMBL" id="JABBVZ010000080">
    <property type="protein sequence ID" value="NMP24051.1"/>
    <property type="molecule type" value="Genomic_DNA"/>
</dbReference>
<name>A0A7Y0L6C1_9FIRM</name>
<proteinExistence type="predicted"/>
<gene>
    <name evidence="1" type="ORF">HIJ39_17090</name>
</gene>
<evidence type="ECO:0000313" key="2">
    <source>
        <dbReference type="Proteomes" id="UP000533476"/>
    </source>
</evidence>
<dbReference type="AlphaFoldDB" id="A0A7Y0L6C1"/>
<sequence length="147" mass="15329">MFPVPVVGASSGLPETEVVPQAAAPTLIGTFAASDFSASQTYKAVMTGVLHRNAVERSFIIANTLNEALTSLDFWLFDTTLSTYSNTGGGQNLSDSNGVASNGYAQYTSEAAGILAFHGDSLIIQMGMGATAPTSGEVQVYVVELFH</sequence>
<comment type="caution">
    <text evidence="1">The sequence shown here is derived from an EMBL/GenBank/DDBJ whole genome shotgun (WGS) entry which is preliminary data.</text>
</comment>
<keyword evidence="2" id="KW-1185">Reference proteome</keyword>
<protein>
    <submittedName>
        <fullName evidence="1">Uncharacterized protein</fullName>
    </submittedName>
</protein>
<evidence type="ECO:0000313" key="1">
    <source>
        <dbReference type="EMBL" id="NMP24051.1"/>
    </source>
</evidence>